<dbReference type="InterPro" id="IPR036390">
    <property type="entry name" value="WH_DNA-bd_sf"/>
</dbReference>
<evidence type="ECO:0000256" key="2">
    <source>
        <dbReference type="ARBA" id="ARBA00023015"/>
    </source>
</evidence>
<keyword evidence="4" id="KW-0804">Transcription</keyword>
<dbReference type="PANTHER" id="PTHR30126">
    <property type="entry name" value="HTH-TYPE TRANSCRIPTIONAL REGULATOR"/>
    <property type="match status" value="1"/>
</dbReference>
<comment type="similarity">
    <text evidence="1">Belongs to the LysR transcriptional regulatory family.</text>
</comment>
<evidence type="ECO:0000256" key="4">
    <source>
        <dbReference type="ARBA" id="ARBA00023163"/>
    </source>
</evidence>
<organism evidence="6 7">
    <name type="scientific">Altererythrobacter rubellus</name>
    <dbReference type="NCBI Taxonomy" id="2173831"/>
    <lineage>
        <taxon>Bacteria</taxon>
        <taxon>Pseudomonadati</taxon>
        <taxon>Pseudomonadota</taxon>
        <taxon>Alphaproteobacteria</taxon>
        <taxon>Sphingomonadales</taxon>
        <taxon>Erythrobacteraceae</taxon>
        <taxon>Altererythrobacter</taxon>
    </lineage>
</organism>
<dbReference type="Pfam" id="PF00126">
    <property type="entry name" value="HTH_1"/>
    <property type="match status" value="1"/>
</dbReference>
<dbReference type="FunFam" id="1.10.10.10:FF:000001">
    <property type="entry name" value="LysR family transcriptional regulator"/>
    <property type="match status" value="1"/>
</dbReference>
<keyword evidence="2" id="KW-0805">Transcription regulation</keyword>
<dbReference type="InterPro" id="IPR000847">
    <property type="entry name" value="LysR_HTH_N"/>
</dbReference>
<keyword evidence="3" id="KW-0238">DNA-binding</keyword>
<keyword evidence="7" id="KW-1185">Reference proteome</keyword>
<dbReference type="InterPro" id="IPR005119">
    <property type="entry name" value="LysR_subst-bd"/>
</dbReference>
<dbReference type="GO" id="GO:0000976">
    <property type="term" value="F:transcription cis-regulatory region binding"/>
    <property type="evidence" value="ECO:0007669"/>
    <property type="project" value="TreeGrafter"/>
</dbReference>
<dbReference type="PROSITE" id="PS50931">
    <property type="entry name" value="HTH_LYSR"/>
    <property type="match status" value="1"/>
</dbReference>
<feature type="domain" description="HTH lysR-type" evidence="5">
    <location>
        <begin position="1"/>
        <end position="59"/>
    </location>
</feature>
<dbReference type="InterPro" id="IPR036388">
    <property type="entry name" value="WH-like_DNA-bd_sf"/>
</dbReference>
<accession>A0A9Y2B9L9</accession>
<name>A0A9Y2B9L9_9SPHN</name>
<reference evidence="6 7" key="1">
    <citation type="submission" date="2023-06" db="EMBL/GenBank/DDBJ databases">
        <title>Altererythrobacter rubellus NBRC 112769 genome.</title>
        <authorList>
            <person name="Zhang K."/>
        </authorList>
    </citation>
    <scope>NUCLEOTIDE SEQUENCE [LARGE SCALE GENOMIC DNA]</scope>
    <source>
        <strain evidence="6 7">NBRC 112769</strain>
    </source>
</reference>
<dbReference type="SUPFAM" id="SSF53850">
    <property type="entry name" value="Periplasmic binding protein-like II"/>
    <property type="match status" value="1"/>
</dbReference>
<sequence>MYDLRFMRHFEAVYRHLSFSAAAEELGLTHSAITKSIKTLEADWATQLFHRTTRTVVATEAGKKLYPQALELLAFAANVRETTTSGGHELNIVSGPGVIEGMIHPAIIKFARTFPKTRINVSTMPPHLAAEELIQRRIHLLIYHQASLSGLPHKQRMRVTEVIDEPYWMIYRKGHPVGQCRSDLGDVLRYQWAIAGFDQLFEHSLPEDLRQLLLDHGAPHYRLLSQAACIELAKQSDILTTLPETAARNAIAEGTIEGQPHPGGFRFTIGAAVLYDASREQTVEHFVECL</sequence>
<dbReference type="PANTHER" id="PTHR30126:SF40">
    <property type="entry name" value="HTH-TYPE TRANSCRIPTIONAL REGULATOR GLTR"/>
    <property type="match status" value="1"/>
</dbReference>
<dbReference type="SUPFAM" id="SSF46785">
    <property type="entry name" value="Winged helix' DNA-binding domain"/>
    <property type="match status" value="1"/>
</dbReference>
<evidence type="ECO:0000256" key="1">
    <source>
        <dbReference type="ARBA" id="ARBA00009437"/>
    </source>
</evidence>
<dbReference type="GO" id="GO:0003700">
    <property type="term" value="F:DNA-binding transcription factor activity"/>
    <property type="evidence" value="ECO:0007669"/>
    <property type="project" value="InterPro"/>
</dbReference>
<gene>
    <name evidence="6" type="ORF">QQX03_00045</name>
</gene>
<evidence type="ECO:0000259" key="5">
    <source>
        <dbReference type="PROSITE" id="PS50931"/>
    </source>
</evidence>
<dbReference type="KEGG" id="arue:QQX03_00045"/>
<evidence type="ECO:0000313" key="7">
    <source>
        <dbReference type="Proteomes" id="UP001231445"/>
    </source>
</evidence>
<dbReference type="AlphaFoldDB" id="A0A9Y2B9L9"/>
<dbReference type="Gene3D" id="3.40.190.10">
    <property type="entry name" value="Periplasmic binding protein-like II"/>
    <property type="match status" value="2"/>
</dbReference>
<dbReference type="Proteomes" id="UP001231445">
    <property type="component" value="Chromosome"/>
</dbReference>
<dbReference type="EMBL" id="CP127221">
    <property type="protein sequence ID" value="WIW95540.1"/>
    <property type="molecule type" value="Genomic_DNA"/>
</dbReference>
<evidence type="ECO:0000256" key="3">
    <source>
        <dbReference type="ARBA" id="ARBA00023125"/>
    </source>
</evidence>
<dbReference type="Pfam" id="PF03466">
    <property type="entry name" value="LysR_substrate"/>
    <property type="match status" value="1"/>
</dbReference>
<proteinExistence type="inferred from homology"/>
<evidence type="ECO:0000313" key="6">
    <source>
        <dbReference type="EMBL" id="WIW95540.1"/>
    </source>
</evidence>
<dbReference type="RefSeq" id="WP_285975855.1">
    <property type="nucleotide sequence ID" value="NZ_CP127221.1"/>
</dbReference>
<protein>
    <submittedName>
        <fullName evidence="6">LysR family transcriptional regulator</fullName>
    </submittedName>
</protein>
<dbReference type="Gene3D" id="1.10.10.10">
    <property type="entry name" value="Winged helix-like DNA-binding domain superfamily/Winged helix DNA-binding domain"/>
    <property type="match status" value="1"/>
</dbReference>